<dbReference type="InterPro" id="IPR051465">
    <property type="entry name" value="Cell_Envelope_Struct_Comp"/>
</dbReference>
<feature type="signal peptide" evidence="1">
    <location>
        <begin position="1"/>
        <end position="29"/>
    </location>
</feature>
<dbReference type="GO" id="GO:0008643">
    <property type="term" value="P:carbohydrate transport"/>
    <property type="evidence" value="ECO:0007669"/>
    <property type="project" value="InterPro"/>
</dbReference>
<dbReference type="Proteomes" id="UP000757435">
    <property type="component" value="Unassembled WGS sequence"/>
</dbReference>
<gene>
    <name evidence="4" type="ORF">KME15_01675</name>
</gene>
<evidence type="ECO:0000256" key="2">
    <source>
        <dbReference type="SAM" id="Coils"/>
    </source>
</evidence>
<dbReference type="PANTHER" id="PTHR43308">
    <property type="entry name" value="OUTER MEMBRANE PROTEIN ALPHA-RELATED"/>
    <property type="match status" value="1"/>
</dbReference>
<proteinExistence type="inferred from homology"/>
<feature type="coiled-coil region" evidence="2">
    <location>
        <begin position="213"/>
        <end position="240"/>
    </location>
</feature>
<dbReference type="GO" id="GO:0015288">
    <property type="term" value="F:porin activity"/>
    <property type="evidence" value="ECO:0007669"/>
    <property type="project" value="InterPro"/>
</dbReference>
<dbReference type="InterPro" id="IPR047684">
    <property type="entry name" value="Por_som-like"/>
</dbReference>
<keyword evidence="1" id="KW-0732">Signal</keyword>
<reference evidence="4" key="2">
    <citation type="journal article" date="2022" name="Microbiol. Resour. Announc.">
        <title>Metagenome Sequencing to Explore Phylogenomics of Terrestrial Cyanobacteria.</title>
        <authorList>
            <person name="Ward R.D."/>
            <person name="Stajich J.E."/>
            <person name="Johansen J.R."/>
            <person name="Huntemann M."/>
            <person name="Clum A."/>
            <person name="Foster B."/>
            <person name="Foster B."/>
            <person name="Roux S."/>
            <person name="Palaniappan K."/>
            <person name="Varghese N."/>
            <person name="Mukherjee S."/>
            <person name="Reddy T.B.K."/>
            <person name="Daum C."/>
            <person name="Copeland A."/>
            <person name="Chen I.A."/>
            <person name="Ivanova N.N."/>
            <person name="Kyrpides N.C."/>
            <person name="Shapiro N."/>
            <person name="Eloe-Fadrosh E.A."/>
            <person name="Pietrasiak N."/>
        </authorList>
    </citation>
    <scope>NUCLEOTIDE SEQUENCE</scope>
    <source>
        <strain evidence="4">UHER 2000/2452</strain>
    </source>
</reference>
<dbReference type="NCBIfam" id="NF033921">
    <property type="entry name" value="por_somb"/>
    <property type="match status" value="1"/>
</dbReference>
<dbReference type="Pfam" id="PF04966">
    <property type="entry name" value="OprB"/>
    <property type="match status" value="1"/>
</dbReference>
<reference evidence="4" key="1">
    <citation type="submission" date="2021-05" db="EMBL/GenBank/DDBJ databases">
        <authorList>
            <person name="Pietrasiak N."/>
            <person name="Ward R."/>
            <person name="Stajich J.E."/>
            <person name="Kurbessoian T."/>
        </authorList>
    </citation>
    <scope>NUCLEOTIDE SEQUENCE</scope>
    <source>
        <strain evidence="4">UHER 2000/2452</strain>
    </source>
</reference>
<dbReference type="Pfam" id="PF00395">
    <property type="entry name" value="SLH"/>
    <property type="match status" value="1"/>
</dbReference>
<accession>A0A951Q756</accession>
<sequence>MSSKFLWKSLLTAPAFLGAALIVSSSATAAEMQSKSDVDALLSEVAVSSSLLTASELAPAAPLQINAEISPVEATQPVPASIAAEPSSQQVPEEIAQTAPIQAVPATGASSLTQVAQYSGEGVDDTQAQVTSISQLSDVQPTDWAFQALQSLVERYGCIAGYPDGTYKGSRAMTRYEFAAGMNACLDRISELIASSTADLATAEDLATLQRLQEEFAAELATLRGRVDSLEARTAELEANQFSTTTKLRGESVFVVGIPIENGVVDAPDDQVNLGYRVRLNLDTSFTGDDLLRARLQAVDFNNPSAFGSGTRSTQWALSSTSPTATGSSNVTIDNLFYRFPVGPARVSIWANSLGNTDLVSTGISPFRDSGSGSLLRFGRPPQYDFFGGNAGATVFFKFNDNFGLDLGYSGGGSGSSSASTLPKNGLFDGTYSAVAQLNFLSPNFDAALTYGNTYRRGGFFGFRDAADAANPEVANVYAGQVNFKFGAIEIGGGGTYIPIRRIGEGDYNVWSFQGTLAFRDLGGEGNILGILAGIAPYAAGVPTDSVVNSRINQRNNFVAEVFYTFNVNDNIAITPSLIYLDSPSNSSDNDSSFVGAIRTNFRF</sequence>
<dbReference type="InterPro" id="IPR007049">
    <property type="entry name" value="Carb-sel_porin_OprB"/>
</dbReference>
<organism evidence="4 5">
    <name type="scientific">Drouetiella hepatica Uher 2000/2452</name>
    <dbReference type="NCBI Taxonomy" id="904376"/>
    <lineage>
        <taxon>Bacteria</taxon>
        <taxon>Bacillati</taxon>
        <taxon>Cyanobacteriota</taxon>
        <taxon>Cyanophyceae</taxon>
        <taxon>Oculatellales</taxon>
        <taxon>Oculatellaceae</taxon>
        <taxon>Drouetiella</taxon>
    </lineage>
</organism>
<name>A0A951Q756_9CYAN</name>
<comment type="similarity">
    <text evidence="1">Belongs to the OprB family.</text>
</comment>
<keyword evidence="2" id="KW-0175">Coiled coil</keyword>
<dbReference type="PANTHER" id="PTHR43308:SF1">
    <property type="entry name" value="OUTER MEMBRANE PROTEIN ALPHA"/>
    <property type="match status" value="1"/>
</dbReference>
<evidence type="ECO:0000256" key="1">
    <source>
        <dbReference type="RuleBase" id="RU363072"/>
    </source>
</evidence>
<comment type="caution">
    <text evidence="4">The sequence shown here is derived from an EMBL/GenBank/DDBJ whole genome shotgun (WGS) entry which is preliminary data.</text>
</comment>
<feature type="chain" id="PRO_5038162088" evidence="1">
    <location>
        <begin position="30"/>
        <end position="604"/>
    </location>
</feature>
<evidence type="ECO:0000313" key="5">
    <source>
        <dbReference type="Proteomes" id="UP000757435"/>
    </source>
</evidence>
<evidence type="ECO:0000259" key="3">
    <source>
        <dbReference type="PROSITE" id="PS51272"/>
    </source>
</evidence>
<dbReference type="EMBL" id="JAHHHD010000001">
    <property type="protein sequence ID" value="MBW4657356.1"/>
    <property type="molecule type" value="Genomic_DNA"/>
</dbReference>
<dbReference type="GO" id="GO:0016020">
    <property type="term" value="C:membrane"/>
    <property type="evidence" value="ECO:0007669"/>
    <property type="project" value="InterPro"/>
</dbReference>
<dbReference type="InterPro" id="IPR001119">
    <property type="entry name" value="SLH_dom"/>
</dbReference>
<dbReference type="PROSITE" id="PS51272">
    <property type="entry name" value="SLH"/>
    <property type="match status" value="1"/>
</dbReference>
<protein>
    <submittedName>
        <fullName evidence="4">Iron uptake porin</fullName>
    </submittedName>
</protein>
<feature type="domain" description="SLH" evidence="3">
    <location>
        <begin position="132"/>
        <end position="196"/>
    </location>
</feature>
<dbReference type="AlphaFoldDB" id="A0A951Q756"/>
<evidence type="ECO:0000313" key="4">
    <source>
        <dbReference type="EMBL" id="MBW4657356.1"/>
    </source>
</evidence>